<dbReference type="GO" id="GO:0016020">
    <property type="term" value="C:membrane"/>
    <property type="evidence" value="ECO:0007669"/>
    <property type="project" value="TreeGrafter"/>
</dbReference>
<dbReference type="SUPFAM" id="SSF46938">
    <property type="entry name" value="CRAL/TRIO N-terminal domain"/>
    <property type="match status" value="1"/>
</dbReference>
<dbReference type="Pfam" id="PF03765">
    <property type="entry name" value="CRAL_TRIO_N"/>
    <property type="match status" value="1"/>
</dbReference>
<dbReference type="KEGG" id="hmg:100202610"/>
<dbReference type="SUPFAM" id="SSF52087">
    <property type="entry name" value="CRAL/TRIO domain"/>
    <property type="match status" value="1"/>
</dbReference>
<dbReference type="InterPro" id="IPR036273">
    <property type="entry name" value="CRAL/TRIO_N_dom_sf"/>
</dbReference>
<dbReference type="GeneID" id="100202610"/>
<dbReference type="GO" id="GO:1902936">
    <property type="term" value="F:phosphatidylinositol bisphosphate binding"/>
    <property type="evidence" value="ECO:0007669"/>
    <property type="project" value="TreeGrafter"/>
</dbReference>
<feature type="domain" description="CRAL-TRIO" evidence="1">
    <location>
        <begin position="107"/>
        <end position="274"/>
    </location>
</feature>
<dbReference type="Pfam" id="PF00650">
    <property type="entry name" value="CRAL_TRIO"/>
    <property type="match status" value="1"/>
</dbReference>
<reference evidence="2" key="1">
    <citation type="journal article" date="2013" name="Genome Biol. Evol.">
        <title>Punctuated emergences of genetic and phenotypic innovations in eumetazoan, bilaterian, euteleostome, and hominidae ancestors.</title>
        <authorList>
            <person name="Wenger Y."/>
            <person name="Galliot B."/>
        </authorList>
    </citation>
    <scope>NUCLEOTIDE SEQUENCE</scope>
    <source>
        <tissue evidence="2">Whole animals</tissue>
    </source>
</reference>
<dbReference type="SMART" id="SM01100">
    <property type="entry name" value="CRAL_TRIO_N"/>
    <property type="match status" value="1"/>
</dbReference>
<dbReference type="OrthoDB" id="7837562at2759"/>
<evidence type="ECO:0000259" key="1">
    <source>
        <dbReference type="PROSITE" id="PS50191"/>
    </source>
</evidence>
<dbReference type="PANTHER" id="PTHR10174">
    <property type="entry name" value="ALPHA-TOCOPHEROL TRANSFER PROTEIN-RELATED"/>
    <property type="match status" value="1"/>
</dbReference>
<dbReference type="AlphaFoldDB" id="T2MH03"/>
<dbReference type="InterPro" id="IPR036865">
    <property type="entry name" value="CRAL-TRIO_dom_sf"/>
</dbReference>
<dbReference type="InterPro" id="IPR001251">
    <property type="entry name" value="CRAL-TRIO_dom"/>
</dbReference>
<gene>
    <name evidence="2" type="primary">RLBP1</name>
</gene>
<dbReference type="CDD" id="cd00170">
    <property type="entry name" value="SEC14"/>
    <property type="match status" value="1"/>
</dbReference>
<dbReference type="PROSITE" id="PS50191">
    <property type="entry name" value="CRAL_TRIO"/>
    <property type="match status" value="1"/>
</dbReference>
<dbReference type="SMART" id="SM00516">
    <property type="entry name" value="SEC14"/>
    <property type="match status" value="1"/>
</dbReference>
<name>T2MH03_HYDVU</name>
<dbReference type="OMA" id="IETCTLI"/>
<dbReference type="EMBL" id="HAAD01005154">
    <property type="protein sequence ID" value="CDG71386.1"/>
    <property type="molecule type" value="mRNA"/>
</dbReference>
<dbReference type="InterPro" id="IPR011074">
    <property type="entry name" value="CRAL/TRIO_N_dom"/>
</dbReference>
<accession>T2MH03</accession>
<dbReference type="SMR" id="T2MH03"/>
<dbReference type="PRINTS" id="PR00180">
    <property type="entry name" value="CRETINALDHBP"/>
</dbReference>
<organism evidence="2">
    <name type="scientific">Hydra vulgaris</name>
    <name type="common">Hydra</name>
    <name type="synonym">Hydra attenuata</name>
    <dbReference type="NCBI Taxonomy" id="6087"/>
    <lineage>
        <taxon>Eukaryota</taxon>
        <taxon>Metazoa</taxon>
        <taxon>Cnidaria</taxon>
        <taxon>Hydrozoa</taxon>
        <taxon>Hydroidolina</taxon>
        <taxon>Anthoathecata</taxon>
        <taxon>Aplanulata</taxon>
        <taxon>Hydridae</taxon>
        <taxon>Hydra</taxon>
    </lineage>
</organism>
<sequence>METISELDLYEPNGPILGGNGYIPAQTQRKAYQDLYETPQTKIACIRSLRNLIEEKQEENNFDEHSDAFLLKFLRHRKFDVNDAYHLLERYYTNREAKPEIFRNLTRKNIRKTLEQGIVCVLPQRDQHGRVLINFDLRKWDFSVPWHFDKLLRVWVYTLTKLFEVDETQINGIVIICDLRQLSVLQTKSLRSSMLKKVIDLFQDNFPFRLNAVHLLNPSWHFKLLWKMINVSAFIKPKLAERLFVHDGDLSIFNNEFPVKYLPKELGGEVVYDNNIWVKELLEPEKSEQVTQLQTSAHIQALNKKKKFSFSGTKRSTASYNTAKKI</sequence>
<dbReference type="PANTHER" id="PTHR10174:SF208">
    <property type="entry name" value="CRAL-TRIO DOMAIN-CONTAINING PROTEIN DDB_G0278031"/>
    <property type="match status" value="1"/>
</dbReference>
<dbReference type="Gene3D" id="1.10.8.20">
    <property type="entry name" value="N-terminal domain of phosphatidylinositol transfer protein sec14p"/>
    <property type="match status" value="1"/>
</dbReference>
<proteinExistence type="evidence at transcript level"/>
<protein>
    <submittedName>
        <fullName evidence="2">Retinaldehyde-binding protein 1</fullName>
    </submittedName>
</protein>
<evidence type="ECO:0000313" key="2">
    <source>
        <dbReference type="EMBL" id="CDG71386.1"/>
    </source>
</evidence>
<dbReference type="Gene3D" id="3.40.525.10">
    <property type="entry name" value="CRAL-TRIO lipid binding domain"/>
    <property type="match status" value="1"/>
</dbReference>